<dbReference type="GO" id="GO:0070403">
    <property type="term" value="F:NAD+ binding"/>
    <property type="evidence" value="ECO:0007669"/>
    <property type="project" value="InterPro"/>
</dbReference>
<dbReference type="AlphaFoldDB" id="A0A931F607"/>
<name>A0A931F607_9FIRM</name>
<dbReference type="InterPro" id="IPR046825">
    <property type="entry name" value="PDH_C"/>
</dbReference>
<keyword evidence="2" id="KW-0560">Oxidoreductase</keyword>
<dbReference type="PROSITE" id="PS51176">
    <property type="entry name" value="PDH_ADH"/>
    <property type="match status" value="1"/>
</dbReference>
<evidence type="ECO:0000256" key="2">
    <source>
        <dbReference type="ARBA" id="ARBA00023002"/>
    </source>
</evidence>
<dbReference type="Gene3D" id="3.40.50.720">
    <property type="entry name" value="NAD(P)-binding Rossmann-like Domain"/>
    <property type="match status" value="1"/>
</dbReference>
<comment type="pathway">
    <text evidence="3">Amino-acid biosynthesis.</text>
</comment>
<dbReference type="InterPro" id="IPR036291">
    <property type="entry name" value="NAD(P)-bd_dom_sf"/>
</dbReference>
<dbReference type="GO" id="GO:0006571">
    <property type="term" value="P:tyrosine biosynthetic process"/>
    <property type="evidence" value="ECO:0007669"/>
    <property type="project" value="InterPro"/>
</dbReference>
<protein>
    <submittedName>
        <fullName evidence="5">Prephenate dehydrogenase</fullName>
    </submittedName>
</protein>
<gene>
    <name evidence="5" type="ORF">I0Q91_04870</name>
</gene>
<feature type="domain" description="Prephenate/arogenate dehydrogenase" evidence="4">
    <location>
        <begin position="6"/>
        <end position="280"/>
    </location>
</feature>
<keyword evidence="6" id="KW-1185">Reference proteome</keyword>
<proteinExistence type="inferred from homology"/>
<accession>A0A931F607</accession>
<comment type="caution">
    <text evidence="5">The sequence shown here is derived from an EMBL/GenBank/DDBJ whole genome shotgun (WGS) entry which is preliminary data.</text>
</comment>
<evidence type="ECO:0000259" key="4">
    <source>
        <dbReference type="PROSITE" id="PS51176"/>
    </source>
</evidence>
<dbReference type="InterPro" id="IPR046826">
    <property type="entry name" value="PDH_N"/>
</dbReference>
<reference evidence="5" key="1">
    <citation type="submission" date="2020-11" db="EMBL/GenBank/DDBJ databases">
        <title>Halonatronomonas betainensis gen. nov., sp. nov. a novel haloalkaliphilic representative of the family Halanaerobiacae capable of betaine degradation.</title>
        <authorList>
            <person name="Boltyanskaya Y."/>
            <person name="Kevbrin V."/>
            <person name="Detkova E."/>
            <person name="Grouzdev D.S."/>
            <person name="Koziaeva V."/>
            <person name="Zhilina T."/>
        </authorList>
    </citation>
    <scope>NUCLEOTIDE SEQUENCE</scope>
    <source>
        <strain evidence="5">Z-7014</strain>
    </source>
</reference>
<evidence type="ECO:0000256" key="1">
    <source>
        <dbReference type="ARBA" id="ARBA00007964"/>
    </source>
</evidence>
<dbReference type="Gene3D" id="1.10.3660.10">
    <property type="entry name" value="6-phosphogluconate dehydrogenase C-terminal like domain"/>
    <property type="match status" value="1"/>
</dbReference>
<dbReference type="RefSeq" id="WP_270453274.1">
    <property type="nucleotide sequence ID" value="NZ_JADPIE010000002.1"/>
</dbReference>
<dbReference type="GO" id="GO:0008977">
    <property type="term" value="F:prephenate dehydrogenase (NAD+) activity"/>
    <property type="evidence" value="ECO:0007669"/>
    <property type="project" value="InterPro"/>
</dbReference>
<evidence type="ECO:0000313" key="5">
    <source>
        <dbReference type="EMBL" id="MBF8436405.1"/>
    </source>
</evidence>
<dbReference type="SUPFAM" id="SSF48179">
    <property type="entry name" value="6-phosphogluconate dehydrogenase C-terminal domain-like"/>
    <property type="match status" value="1"/>
</dbReference>
<dbReference type="EMBL" id="JADPIE010000002">
    <property type="protein sequence ID" value="MBF8436405.1"/>
    <property type="molecule type" value="Genomic_DNA"/>
</dbReference>
<dbReference type="Pfam" id="PF02153">
    <property type="entry name" value="PDH_N"/>
    <property type="match status" value="1"/>
</dbReference>
<comment type="similarity">
    <text evidence="1">Belongs to the prephenate/arogenate dehydrogenase family.</text>
</comment>
<dbReference type="InterPro" id="IPR003099">
    <property type="entry name" value="Prephen_DH"/>
</dbReference>
<dbReference type="InterPro" id="IPR008927">
    <property type="entry name" value="6-PGluconate_DH-like_C_sf"/>
</dbReference>
<dbReference type="Pfam" id="PF20463">
    <property type="entry name" value="PDH_C"/>
    <property type="match status" value="1"/>
</dbReference>
<dbReference type="PANTHER" id="PTHR21363">
    <property type="entry name" value="PREPHENATE DEHYDROGENASE"/>
    <property type="match status" value="1"/>
</dbReference>
<dbReference type="Proteomes" id="UP000621436">
    <property type="component" value="Unassembled WGS sequence"/>
</dbReference>
<dbReference type="InterPro" id="IPR050812">
    <property type="entry name" value="Preph/Arog_dehydrog"/>
</dbReference>
<evidence type="ECO:0000256" key="3">
    <source>
        <dbReference type="ARBA" id="ARBA00029440"/>
    </source>
</evidence>
<evidence type="ECO:0000313" key="6">
    <source>
        <dbReference type="Proteomes" id="UP000621436"/>
    </source>
</evidence>
<dbReference type="PANTHER" id="PTHR21363:SF0">
    <property type="entry name" value="PREPHENATE DEHYDROGENASE [NADP(+)]"/>
    <property type="match status" value="1"/>
</dbReference>
<dbReference type="FunFam" id="3.40.50.720:FF:000208">
    <property type="entry name" value="Prephenate dehydrogenase"/>
    <property type="match status" value="1"/>
</dbReference>
<dbReference type="SUPFAM" id="SSF51735">
    <property type="entry name" value="NAD(P)-binding Rossmann-fold domains"/>
    <property type="match status" value="1"/>
</dbReference>
<sequence>MEFNIKNILIIGTGLIGASLAGAIKTNYPEIKITGIDKDRNNLDYSLKNNLIDFSTKNLNDLELDEYQLIILATPVNIIKEYLNRLYPLLKGQTSSKIIIDTGSTKAEIVKQGSKLNNLKNTWFLGGHPMAGLEQSGARYSQSNLFTEKPFIITRSADTSYPETIINRLKEFLKGLKMNIIELEPESHDQYLAGVSHLSQLLAYILAEIIADEENSSEMLAISGNGYKDMTRLASSSKELWEEIFKSNSENLIYFIDKYIARLNQYQDWLKESEENLKDV</sequence>
<dbReference type="GO" id="GO:0004665">
    <property type="term" value="F:prephenate dehydrogenase (NADP+) activity"/>
    <property type="evidence" value="ECO:0007669"/>
    <property type="project" value="InterPro"/>
</dbReference>
<organism evidence="5 6">
    <name type="scientific">Halonatronomonas betaini</name>
    <dbReference type="NCBI Taxonomy" id="2778430"/>
    <lineage>
        <taxon>Bacteria</taxon>
        <taxon>Bacillati</taxon>
        <taxon>Bacillota</taxon>
        <taxon>Clostridia</taxon>
        <taxon>Halanaerobiales</taxon>
        <taxon>Halarsenatibacteraceae</taxon>
        <taxon>Halonatronomonas</taxon>
    </lineage>
</organism>